<evidence type="ECO:0000259" key="1">
    <source>
        <dbReference type="Pfam" id="PF13699"/>
    </source>
</evidence>
<keyword evidence="3" id="KW-1185">Reference proteome</keyword>
<comment type="caution">
    <text evidence="2">The sequence shown here is derived from an EMBL/GenBank/DDBJ whole genome shotgun (WGS) entry which is preliminary data.</text>
</comment>
<sequence>MSAARIAERQSPMPERRPVIDAPARAAAIGPGPAAVSRSALQSRIGHKAMVALAQRDAIGRKPPVASGLHVSSPGDPAEREAVSVAANVMRMAEPAPVSGGVATSVVQRAPAAKGAGGGSPVPSRVMASIARSMSSGTALPIGVRAFMEPRFGADFGSVRIHTDDKAAHLSRQLDARAFTVGNHIFFGRGQFAPSRRDGKELIAHELTHTVQQGGGAKREVQRDLIDDAANVLDSVTDWIAEQGGLEAVVRAALRAVAPGLETMIGSGGMMQALASFALKAVDGLFDQLRQPLNGIAGIGEQVGAMMGPVVDTIKQAAGQIAQNDCTPIRAAATKIEQMLMKLITPVVEFVQPIIKAIKDFLEAAWKKIGAPIVDWIKEYAAEQWRQIKEIADLVQRAAKWLWDKTEGLREPYIKMWGFLKDILGLGDSPEGQNGILQWAEVKLTAAWDAIKVRLQPYTEQLKAIGIAVGAVLVAVSPAGPILAVGAAAVEVGKGIAWIAANWGKGTIMATARVFVEKTLIPPLISALDRVTALVTSIANSISASLASFAASLAKAAAMVGNTAISVIISLTQWLAGQAQAMALSITARLADLRVWLTNGFDNLVAFLRRVMNFLGRVADVVLDIWSLPVLLGEAIWNAVPQCIRDPIVDFLGPIILRQIELFDELVKDEDAWKKTKDEVGRLVKLVFKNHDLMGAIRAAFLFVLRVFNLPPELIATVFAKALSAWDAVIKKPLVFIKSTLKALGQAFKIIWDDKFENIKTGLQGWLLGEIKDKNIVMPSSWTDAGQVFEFILSVLGINEEHIYELLEKKTNPAVVKKFRMVMGQVKRVLDWVDKSIDVTKTPKENAAGMLKQAGNFALSLLESGAEWIIKKVAAKVTEELVKIAGTAGFGAVLTAAQSLYAAMLTAKKWMRQILDMANQALDNVLDLVAGAVDKVGGVFAGLMKRAMPVVIGFLADQVGLGDVGRELGKAIDKLRANVDKAILWLIDKLKAAINALIGLGKKAVAAIRNWWDARKDFTGEDGAKHEIYFKGKGAAAVVTIASTPRALVDFLRIVRSKLDPQQPEIGKNYAAADGLLGKVNAKRAELEKPDNPRLPEEVDALNDLFDKLADALAPLVALVYPPDVSELAAGTPIKIFESDAKAVVTGYKPSPHGPLVSFIVSRPRSGRFSSTALLASGRGKTYEKYEGDLREFYLGKTPSAHTKVGQQVKERMIAQKKIVGDRLVVFRQEEGITATSWKLSDCDMGHIIDAVRWWNAVGRFAWSDSDTIEKFMNDPNNYELEPAPINRARGARIGKNYLPPVK</sequence>
<dbReference type="Proteomes" id="UP000620670">
    <property type="component" value="Unassembled WGS sequence"/>
</dbReference>
<evidence type="ECO:0000313" key="3">
    <source>
        <dbReference type="Proteomes" id="UP000620670"/>
    </source>
</evidence>
<feature type="domain" description="eCIS core" evidence="1">
    <location>
        <begin position="140"/>
        <end position="216"/>
    </location>
</feature>
<reference evidence="3" key="1">
    <citation type="submission" date="2020-12" db="EMBL/GenBank/DDBJ databases">
        <title>Hymenobacter sp.</title>
        <authorList>
            <person name="Kim M.K."/>
        </authorList>
    </citation>
    <scope>NUCLEOTIDE SEQUENCE [LARGE SCALE GENOMIC DNA]</scope>
    <source>
        <strain evidence="3">BT325</strain>
    </source>
</reference>
<dbReference type="EMBL" id="JAELXT010000021">
    <property type="protein sequence ID" value="MBJ6127201.1"/>
    <property type="molecule type" value="Genomic_DNA"/>
</dbReference>
<proteinExistence type="predicted"/>
<name>A0ABS0Y4H3_9HYPH</name>
<dbReference type="Pfam" id="PF13699">
    <property type="entry name" value="eCIS_core"/>
    <property type="match status" value="1"/>
</dbReference>
<organism evidence="2 3">
    <name type="scientific">Microvirga splendida</name>
    <dbReference type="NCBI Taxonomy" id="2795727"/>
    <lineage>
        <taxon>Bacteria</taxon>
        <taxon>Pseudomonadati</taxon>
        <taxon>Pseudomonadota</taxon>
        <taxon>Alphaproteobacteria</taxon>
        <taxon>Hyphomicrobiales</taxon>
        <taxon>Methylobacteriaceae</taxon>
        <taxon>Microvirga</taxon>
    </lineage>
</organism>
<gene>
    <name evidence="2" type="ORF">JAO75_17500</name>
</gene>
<dbReference type="InterPro" id="IPR025295">
    <property type="entry name" value="eCIS_core_dom"/>
</dbReference>
<accession>A0ABS0Y4H3</accession>
<dbReference type="RefSeq" id="WP_199050429.1">
    <property type="nucleotide sequence ID" value="NZ_JAELXT010000021.1"/>
</dbReference>
<protein>
    <submittedName>
        <fullName evidence="2">DUF4157 domain-containing protein</fullName>
    </submittedName>
</protein>
<evidence type="ECO:0000313" key="2">
    <source>
        <dbReference type="EMBL" id="MBJ6127201.1"/>
    </source>
</evidence>